<gene>
    <name evidence="7" type="ORF">GWI33_016599</name>
</gene>
<accession>A0A834MA47</accession>
<dbReference type="PANTHER" id="PTHR12607">
    <property type="entry name" value="ADENOMATOUS POLYPOSIS COLI PROTEIN FAMILY"/>
    <property type="match status" value="1"/>
</dbReference>
<comment type="caution">
    <text evidence="7">The sequence shown here is derived from an EMBL/GenBank/DDBJ whole genome shotgun (WGS) entry which is preliminary data.</text>
</comment>
<feature type="compositionally biased region" description="Polar residues" evidence="6">
    <location>
        <begin position="129"/>
        <end position="142"/>
    </location>
</feature>
<dbReference type="EMBL" id="JAACXV010014094">
    <property type="protein sequence ID" value="KAF7270449.1"/>
    <property type="molecule type" value="Genomic_DNA"/>
</dbReference>
<feature type="compositionally biased region" description="Basic and acidic residues" evidence="6">
    <location>
        <begin position="2258"/>
        <end position="2269"/>
    </location>
</feature>
<dbReference type="GO" id="GO:0016055">
    <property type="term" value="P:Wnt signaling pathway"/>
    <property type="evidence" value="ECO:0007669"/>
    <property type="project" value="UniProtKB-KW"/>
</dbReference>
<feature type="region of interest" description="Disordered" evidence="6">
    <location>
        <begin position="877"/>
        <end position="929"/>
    </location>
</feature>
<dbReference type="GO" id="GO:0016342">
    <property type="term" value="C:catenin complex"/>
    <property type="evidence" value="ECO:0007669"/>
    <property type="project" value="TreeGrafter"/>
</dbReference>
<feature type="compositionally biased region" description="Low complexity" evidence="6">
    <location>
        <begin position="1492"/>
        <end position="1506"/>
    </location>
</feature>
<feature type="region of interest" description="Disordered" evidence="6">
    <location>
        <begin position="1488"/>
        <end position="1525"/>
    </location>
</feature>
<feature type="repeat" description="ARM" evidence="5">
    <location>
        <begin position="481"/>
        <end position="513"/>
    </location>
</feature>
<feature type="compositionally biased region" description="Low complexity" evidence="6">
    <location>
        <begin position="2125"/>
        <end position="2134"/>
    </location>
</feature>
<evidence type="ECO:0000256" key="6">
    <source>
        <dbReference type="SAM" id="MobiDB-lite"/>
    </source>
</evidence>
<feature type="compositionally biased region" description="Basic and acidic residues" evidence="6">
    <location>
        <begin position="877"/>
        <end position="893"/>
    </location>
</feature>
<dbReference type="Pfam" id="PF05923">
    <property type="entry name" value="APC_r"/>
    <property type="match status" value="6"/>
</dbReference>
<dbReference type="SMART" id="SM00185">
    <property type="entry name" value="ARM"/>
    <property type="match status" value="6"/>
</dbReference>
<feature type="region of interest" description="Disordered" evidence="6">
    <location>
        <begin position="2098"/>
        <end position="2139"/>
    </location>
</feature>
<feature type="compositionally biased region" description="Low complexity" evidence="6">
    <location>
        <begin position="763"/>
        <end position="774"/>
    </location>
</feature>
<dbReference type="GO" id="GO:0005881">
    <property type="term" value="C:cytoplasmic microtubule"/>
    <property type="evidence" value="ECO:0007669"/>
    <property type="project" value="TreeGrafter"/>
</dbReference>
<feature type="compositionally biased region" description="Polar residues" evidence="6">
    <location>
        <begin position="2352"/>
        <end position="2361"/>
    </location>
</feature>
<feature type="compositionally biased region" description="Polar residues" evidence="6">
    <location>
        <begin position="1105"/>
        <end position="1119"/>
    </location>
</feature>
<evidence type="ECO:0000256" key="1">
    <source>
        <dbReference type="ARBA" id="ARBA00009051"/>
    </source>
</evidence>
<dbReference type="InterPro" id="IPR000225">
    <property type="entry name" value="Armadillo"/>
</dbReference>
<feature type="compositionally biased region" description="Basic and acidic residues" evidence="6">
    <location>
        <begin position="1136"/>
        <end position="1168"/>
    </location>
</feature>
<dbReference type="GO" id="GO:0007399">
    <property type="term" value="P:nervous system development"/>
    <property type="evidence" value="ECO:0007669"/>
    <property type="project" value="TreeGrafter"/>
</dbReference>
<feature type="region of interest" description="Disordered" evidence="6">
    <location>
        <begin position="2242"/>
        <end position="2659"/>
    </location>
</feature>
<dbReference type="InterPro" id="IPR011989">
    <property type="entry name" value="ARM-like"/>
</dbReference>
<dbReference type="InterPro" id="IPR016024">
    <property type="entry name" value="ARM-type_fold"/>
</dbReference>
<feature type="compositionally biased region" description="Basic and acidic residues" evidence="6">
    <location>
        <begin position="1596"/>
        <end position="1605"/>
    </location>
</feature>
<feature type="compositionally biased region" description="Polar residues" evidence="6">
    <location>
        <begin position="90"/>
        <end position="101"/>
    </location>
</feature>
<dbReference type="FunFam" id="1.25.10.10:FF:000305">
    <property type="entry name" value="Adenomatous polyposis coli"/>
    <property type="match status" value="1"/>
</dbReference>
<feature type="compositionally biased region" description="Low complexity" evidence="6">
    <location>
        <begin position="2492"/>
        <end position="2503"/>
    </location>
</feature>
<feature type="compositionally biased region" description="Polar residues" evidence="6">
    <location>
        <begin position="2571"/>
        <end position="2594"/>
    </location>
</feature>
<comment type="similarity">
    <text evidence="1">Belongs to the adenomatous polyposis coli (APC) family.</text>
</comment>
<dbReference type="PANTHER" id="PTHR12607:SF12">
    <property type="entry name" value="APC-LIKE, ISOFORM A-RELATED"/>
    <property type="match status" value="1"/>
</dbReference>
<dbReference type="InterPro" id="IPR026818">
    <property type="entry name" value="Apc_fam"/>
</dbReference>
<dbReference type="Pfam" id="PF05924">
    <property type="entry name" value="SAMP"/>
    <property type="match status" value="1"/>
</dbReference>
<dbReference type="Pfam" id="PF05972">
    <property type="entry name" value="APC_15aa"/>
    <property type="match status" value="2"/>
</dbReference>
<keyword evidence="3" id="KW-0175">Coiled coil</keyword>
<evidence type="ECO:0008006" key="9">
    <source>
        <dbReference type="Google" id="ProtNLM"/>
    </source>
</evidence>
<dbReference type="Gene3D" id="1.25.10.10">
    <property type="entry name" value="Leucine-rich Repeat Variant"/>
    <property type="match status" value="1"/>
</dbReference>
<dbReference type="InterPro" id="IPR041257">
    <property type="entry name" value="APC_rep"/>
</dbReference>
<dbReference type="GO" id="GO:0007389">
    <property type="term" value="P:pattern specification process"/>
    <property type="evidence" value="ECO:0007669"/>
    <property type="project" value="TreeGrafter"/>
</dbReference>
<evidence type="ECO:0000256" key="5">
    <source>
        <dbReference type="PROSITE-ProRule" id="PRU00259"/>
    </source>
</evidence>
<feature type="region of interest" description="Disordered" evidence="6">
    <location>
        <begin position="950"/>
        <end position="991"/>
    </location>
</feature>
<feature type="repeat" description="ARM" evidence="5">
    <location>
        <begin position="530"/>
        <end position="572"/>
    </location>
</feature>
<feature type="region of interest" description="Disordered" evidence="6">
    <location>
        <begin position="695"/>
        <end position="779"/>
    </location>
</feature>
<sequence>MSLPVSQYEALLAEVRGLRRKAQRVQQLARPLIGATSSPQQQNDRLKEPLDYTMESLLLNSNSSNYDPATSSGRDHFTAENESFGGMSRGTASHSQISVSSEPVPRVTARGQIDSMYHGAWPNMDRTGMWNSEPASLGSTGQQRRDSDRSMPLPQDVSSVMSFASSSGGVPIEGVLIPPERSKWPSQQLEAKMDVVNRLLSMLGSQEHVDMGETLLALSTCPESCLAMRQSGCIPLLVQLVQSDKDSDTRRKAAQALHNLVNSQPDEKVRKREVRILKLLEHARKYVECLRNGEEFDAEISASLGAASEDGDKHPVQTIAHLMKLSFDEGHRQAICQLGGIHTIAAMVEIEHMMHGSTSAEGHCVLMRRYACMALTNLTFGDGGNKALLCSLRDFMRSLVAQLQSPSDELRQVTASVLRNLSWRADSTSKEVLRDIGSVAALMRAAMLQNKENTLKSILSALWNLSAHCTENKAEICAVQGALGFLVNMLSYKTPSKSLAIVENAGGILRNISSQIAVRDDYREVLRQHGCLQTLLDQLKSPSLTIVSNACGTLWNLSAKNAQDQDTLWQMGAPAMLRSLNHSKHKMIAMGSSAALKNLLSCRPQQALAPRMDSTALSLNLPELPTLGARKQKALLQDLDQSLSETYENIDKDSPVKTKPEKGVDISDYVRNKSSTRSPDDLSAAFSSLNLNEPSTSYSVDIRHKTRIPQGYGSSSLPYVPQPTRRTNPSTFIPVRSKFADPNYEDDGPEQPIDYSRKYSETKPSVSSPAGSKSASKEVLKQEGDGFSIGYTETDLDQPTDYSLRYTEVDSDSDICGKISKQEYVQDTVKTYCTEGTPYETPYVFSNATSISDLRNVGTTEEKPDLIDNDIQKNNETKVKEVKNSEEKDHCSTEDISEIDNPEMKPQKSEFSSGMMSPEKPINYCEEGTPGYFSRGSSFGSGLDSIPANETVIKKETNELEEEEEADLSTQKIPKQGPDKQPKGASETKAVKFEQVVNYAEETPLMFSRSSSLASLDSIEQHSIHDDRSSVVSDFSRLTSGIVSPSELPDSPTQTVPPSPRPTKSKLEFPSTSKLPRTSAENKPRPPHKPSVFEDNVTKFKEESTPVQFSTATSLSSLTIDDHDDTTNSDSPVKTPDTKVLQEVRSDVDKKEQSEKADREKETDKELSGSDDLNDDDEDLLAACINDGMQSNISAPTASSTPTKLPLSSFNYPQNKPSTGIPMIRRTPPRSVPPPAAVSHLLSDAPKTYCTEDTPAQLSRTGSNSNLSALSIPNDNKSKQSDFSDDSSNMSGDENLLAECIQSAMPKPKKELKVSALPQLRRTTVPFKPSPLTRNPEELAKVRPQGAIYKSGDRREGSLPPYLTAKDEVENYAVEGSPCHFSLRSSLSDLTVDGSVAGLKSSQTKSSVASSNEPVTGASSRVPPAGRSDTSEENRTSNINRKQSLSSLSLESAGLNDDDRALLEECIYSAMPIDRYEESLLQECIKAGMTKSSSSNSSIRTSGASSRDSRRTVMQAPPPRMERRQEMVVVERQEVSRSKNVNVASVAGITETSAAEAEEPLQPALPASDQRPDMSTAAAGVEDGPGAGRTGTGKPDSSDRERDESPGTPADPLPDRFSRSEENFLTDHTKNGSSKSISQFLEASFDNDFTYSNSDNCANLDNVFAKSCEESGHLVDNRMLDPDAMIESLDRFTAELVSQASHLNKDKEKDGPSDKSKNTDNTDNTWNEDTSPNEVTFPSISGSAPNVITFGSDKEEIHLEEDAVDGIELQDDGQSNDFSSINTSTMTESTLIAIEATKMATAFKMEAEMSQSLTSAASLDLDSIRPPSQMNSMTNSAVGPIAPKSPKLTSRKKSLQGSLLVKRALSNSQNHAVSLESLESNSLLILDKQRPPSELHSIDMDASLGSIASLPTEDIRADFDLNGIVSRGLEDHPQHPIFNVKRGFAASGPLSIDADIDFTNPPSIFNEITDLCNSLADVPTEAIGSETSVFEDCFTHVERTLVDQTLQDDPTEFSDANSITPIQTDLSSAENTPKKVSKPLNKSMMTKQRRNLARERYKTYTVAAEMVMQESMEMDSKTKEQENEEDVTFVAETYTIESPKMTPKERRKADRSRYETQVVERSEIGSKSSSASPSPTRTKLSIRRNFMQKRLENKERFRTQTLSESSFGSPELASASPPCEANDIHFLVQKEADLVLKTLRDSKFPQDEMLDCETLSLVSNDEDSEHNSGSSMNYRTYHKSWGSKKQNLPVISSADMNGHAEETLRKPDEQQTQQCPAECALSESERVVPDPPIGAPESDEHNSDQENQEKAIAKPKIVKPTAGAEPVAEENSREEEEQQIKAVRGRRKPLYSKSNINNKISPKTIKPARSMTSNLVTNVSSTLKSGAPLRTTNIKQIKPPAPVRSSGYGFNRNNATISPAKSTANSRTNSQNNSPKNSPKHSAKSTPPPLERQGTFTKDDVSGQSSPKPQSRIPAPPSKIPSFASKIARAVSNKIPSSNIPSNRLTVRNGVTKSASTDRANKNPKTYNRSTSADSREPVKRIQSSLSTQSLKTEQKSGIAPMRKTGIPSPAQRSPSNASITSNGSAKKQVTSKIASLWKKVEESKAKQQSGSDKRVWIQQEKQSEPPRLIRSNTFENKEGVLLRSKKSPEASTGAADASTKRVSRLGSFIIMDEDGNGAEQLPQLPAAHTVNVG</sequence>
<feature type="compositionally biased region" description="Low complexity" evidence="6">
    <location>
        <begin position="1401"/>
        <end position="1411"/>
    </location>
</feature>
<feature type="compositionally biased region" description="Polar residues" evidence="6">
    <location>
        <begin position="1254"/>
        <end position="1273"/>
    </location>
</feature>
<evidence type="ECO:0000313" key="8">
    <source>
        <dbReference type="Proteomes" id="UP000625711"/>
    </source>
</evidence>
<feature type="compositionally biased region" description="Polar residues" evidence="6">
    <location>
        <begin position="1188"/>
        <end position="1218"/>
    </location>
</feature>
<feature type="compositionally biased region" description="Polar residues" evidence="6">
    <location>
        <begin position="2504"/>
        <end position="2533"/>
    </location>
</feature>
<feature type="compositionally biased region" description="Low complexity" evidence="6">
    <location>
        <begin position="1721"/>
        <end position="1730"/>
    </location>
</feature>
<feature type="region of interest" description="Disordered" evidence="6">
    <location>
        <begin position="1551"/>
        <end position="1635"/>
    </location>
</feature>
<feature type="region of interest" description="Disordered" evidence="6">
    <location>
        <begin position="1041"/>
        <end position="1291"/>
    </location>
</feature>
<dbReference type="GO" id="GO:0090090">
    <property type="term" value="P:negative regulation of canonical Wnt signaling pathway"/>
    <property type="evidence" value="ECO:0007669"/>
    <property type="project" value="TreeGrafter"/>
</dbReference>
<feature type="repeat" description="ARM" evidence="5">
    <location>
        <begin position="232"/>
        <end position="268"/>
    </location>
</feature>
<proteinExistence type="inferred from homology"/>
<feature type="compositionally biased region" description="Polar residues" evidence="6">
    <location>
        <begin position="2370"/>
        <end position="2395"/>
    </location>
</feature>
<dbReference type="InterPro" id="IPR009224">
    <property type="entry name" value="SAMP"/>
</dbReference>
<feature type="repeat" description="HEAT" evidence="4">
    <location>
        <begin position="233"/>
        <end position="272"/>
    </location>
</feature>
<evidence type="ECO:0000313" key="7">
    <source>
        <dbReference type="EMBL" id="KAF7270449.1"/>
    </source>
</evidence>
<dbReference type="SUPFAM" id="SSF48371">
    <property type="entry name" value="ARM repeat"/>
    <property type="match status" value="2"/>
</dbReference>
<feature type="region of interest" description="Disordered" evidence="6">
    <location>
        <begin position="125"/>
        <end position="155"/>
    </location>
</feature>
<dbReference type="GO" id="GO:0008017">
    <property type="term" value="F:microtubule binding"/>
    <property type="evidence" value="ECO:0007669"/>
    <property type="project" value="TreeGrafter"/>
</dbReference>
<dbReference type="GO" id="GO:0001708">
    <property type="term" value="P:cell fate specification"/>
    <property type="evidence" value="ECO:0007669"/>
    <property type="project" value="TreeGrafter"/>
</dbReference>
<keyword evidence="8" id="KW-1185">Reference proteome</keyword>
<dbReference type="InterPro" id="IPR021133">
    <property type="entry name" value="HEAT_type_2"/>
</dbReference>
<dbReference type="OrthoDB" id="5918429at2759"/>
<feature type="region of interest" description="Disordered" evidence="6">
    <location>
        <begin position="646"/>
        <end position="665"/>
    </location>
</feature>
<feature type="region of interest" description="Disordered" evidence="6">
    <location>
        <begin position="1398"/>
        <end position="1443"/>
    </location>
</feature>
<feature type="compositionally biased region" description="Basic and acidic residues" evidence="6">
    <location>
        <begin position="1703"/>
        <end position="1720"/>
    </location>
</feature>
<evidence type="ECO:0000256" key="2">
    <source>
        <dbReference type="ARBA" id="ARBA00022687"/>
    </source>
</evidence>
<feature type="compositionally biased region" description="Basic and acidic residues" evidence="6">
    <location>
        <begin position="2102"/>
        <end position="2124"/>
    </location>
</feature>
<dbReference type="Proteomes" id="UP000625711">
    <property type="component" value="Unassembled WGS sequence"/>
</dbReference>
<feature type="compositionally biased region" description="Basic and acidic residues" evidence="6">
    <location>
        <begin position="1613"/>
        <end position="1630"/>
    </location>
</feature>
<dbReference type="PROSITE" id="PS50077">
    <property type="entry name" value="HEAT_REPEAT"/>
    <property type="match status" value="1"/>
</dbReference>
<organism evidence="7 8">
    <name type="scientific">Rhynchophorus ferrugineus</name>
    <name type="common">Red palm weevil</name>
    <name type="synonym">Curculio ferrugineus</name>
    <dbReference type="NCBI Taxonomy" id="354439"/>
    <lineage>
        <taxon>Eukaryota</taxon>
        <taxon>Metazoa</taxon>
        <taxon>Ecdysozoa</taxon>
        <taxon>Arthropoda</taxon>
        <taxon>Hexapoda</taxon>
        <taxon>Insecta</taxon>
        <taxon>Pterygota</taxon>
        <taxon>Neoptera</taxon>
        <taxon>Endopterygota</taxon>
        <taxon>Coleoptera</taxon>
        <taxon>Polyphaga</taxon>
        <taxon>Cucujiformia</taxon>
        <taxon>Curculionidae</taxon>
        <taxon>Dryophthorinae</taxon>
        <taxon>Rhynchophorus</taxon>
    </lineage>
</organism>
<feature type="compositionally biased region" description="Basic and acidic residues" evidence="6">
    <location>
        <begin position="2298"/>
        <end position="2312"/>
    </location>
</feature>
<dbReference type="InterPro" id="IPR009223">
    <property type="entry name" value="APC_rpt"/>
</dbReference>
<dbReference type="GO" id="GO:0008013">
    <property type="term" value="F:beta-catenin binding"/>
    <property type="evidence" value="ECO:0007669"/>
    <property type="project" value="InterPro"/>
</dbReference>
<keyword evidence="2" id="KW-0879">Wnt signaling pathway</keyword>
<feature type="compositionally biased region" description="Polar residues" evidence="6">
    <location>
        <begin position="1070"/>
        <end position="1081"/>
    </location>
</feature>
<feature type="region of interest" description="Disordered" evidence="6">
    <location>
        <begin position="61"/>
        <end position="107"/>
    </location>
</feature>
<feature type="compositionally biased region" description="Polar residues" evidence="6">
    <location>
        <begin position="1732"/>
        <end position="1746"/>
    </location>
</feature>
<evidence type="ECO:0000256" key="4">
    <source>
        <dbReference type="PROSITE-ProRule" id="PRU00103"/>
    </source>
</evidence>
<feature type="region of interest" description="Disordered" evidence="6">
    <location>
        <begin position="1700"/>
        <end position="1746"/>
    </location>
</feature>
<dbReference type="PROSITE" id="PS50176">
    <property type="entry name" value="ARM_REPEAT"/>
    <property type="match status" value="3"/>
</dbReference>
<dbReference type="GO" id="GO:0007026">
    <property type="term" value="P:negative regulation of microtubule depolymerization"/>
    <property type="evidence" value="ECO:0007669"/>
    <property type="project" value="TreeGrafter"/>
</dbReference>
<evidence type="ECO:0000256" key="3">
    <source>
        <dbReference type="ARBA" id="ARBA00023054"/>
    </source>
</evidence>
<dbReference type="Pfam" id="PF18797">
    <property type="entry name" value="APC_rep"/>
    <property type="match status" value="1"/>
</dbReference>
<name>A0A834MA47_RHYFE</name>
<feature type="compositionally biased region" description="Basic and acidic residues" evidence="6">
    <location>
        <begin position="2599"/>
        <end position="2616"/>
    </location>
</feature>
<dbReference type="Pfam" id="PF00514">
    <property type="entry name" value="Arm"/>
    <property type="match status" value="2"/>
</dbReference>
<feature type="compositionally biased region" description="Basic and acidic residues" evidence="6">
    <location>
        <begin position="649"/>
        <end position="665"/>
    </location>
</feature>
<dbReference type="InterPro" id="IPR009240">
    <property type="entry name" value="APC_15aa_rpt"/>
</dbReference>
<reference evidence="7" key="1">
    <citation type="submission" date="2020-08" db="EMBL/GenBank/DDBJ databases">
        <title>Genome sequencing and assembly of the red palm weevil Rhynchophorus ferrugineus.</title>
        <authorList>
            <person name="Dias G.B."/>
            <person name="Bergman C.M."/>
            <person name="Manee M."/>
        </authorList>
    </citation>
    <scope>NUCLEOTIDE SEQUENCE</scope>
    <source>
        <strain evidence="7">AA-2017</strain>
        <tissue evidence="7">Whole larva</tissue>
    </source>
</reference>
<dbReference type="GO" id="GO:0030877">
    <property type="term" value="C:beta-catenin destruction complex"/>
    <property type="evidence" value="ECO:0007669"/>
    <property type="project" value="TreeGrafter"/>
</dbReference>
<feature type="compositionally biased region" description="Polar residues" evidence="6">
    <location>
        <begin position="2542"/>
        <end position="2552"/>
    </location>
</feature>
<dbReference type="GO" id="GO:0016477">
    <property type="term" value="P:cell migration"/>
    <property type="evidence" value="ECO:0007669"/>
    <property type="project" value="TreeGrafter"/>
</dbReference>
<feature type="compositionally biased region" description="Polar residues" evidence="6">
    <location>
        <begin position="2411"/>
        <end position="2428"/>
    </location>
</feature>
<protein>
    <recommendedName>
        <fullName evidence="9">Adenomatous polyposis coli protein</fullName>
    </recommendedName>
</protein>